<dbReference type="SUPFAM" id="SSF53474">
    <property type="entry name" value="alpha/beta-Hydrolases"/>
    <property type="match status" value="1"/>
</dbReference>
<feature type="domain" description="AB hydrolase-1" evidence="2">
    <location>
        <begin position="86"/>
        <end position="200"/>
    </location>
</feature>
<reference evidence="3 4" key="1">
    <citation type="submission" date="2015-12" db="EMBL/GenBank/DDBJ databases">
        <title>Complete genome of Lacimicrobium alkaliphilum KCTC 32984.</title>
        <authorList>
            <person name="Kim S.-G."/>
            <person name="Lee Y.-J."/>
        </authorList>
    </citation>
    <scope>NUCLEOTIDE SEQUENCE [LARGE SCALE GENOMIC DNA]</scope>
    <source>
        <strain evidence="3 4">YelD216</strain>
    </source>
</reference>
<keyword evidence="1" id="KW-0812">Transmembrane</keyword>
<gene>
    <name evidence="3" type="ORF">AT746_11160</name>
</gene>
<keyword evidence="1" id="KW-1133">Transmembrane helix</keyword>
<dbReference type="KEGG" id="lal:AT746_11160"/>
<dbReference type="AlphaFoldDB" id="A0A0U2JJ36"/>
<evidence type="ECO:0000259" key="2">
    <source>
        <dbReference type="Pfam" id="PF00561"/>
    </source>
</evidence>
<dbReference type="InterPro" id="IPR029058">
    <property type="entry name" value="AB_hydrolase_fold"/>
</dbReference>
<feature type="transmembrane region" description="Helical" evidence="1">
    <location>
        <begin position="50"/>
        <end position="70"/>
    </location>
</feature>
<dbReference type="Gene3D" id="3.40.50.1820">
    <property type="entry name" value="alpha/beta hydrolase"/>
    <property type="match status" value="1"/>
</dbReference>
<dbReference type="InterPro" id="IPR000073">
    <property type="entry name" value="AB_hydrolase_1"/>
</dbReference>
<dbReference type="STRING" id="1526571.AT746_11160"/>
<evidence type="ECO:0000313" key="4">
    <source>
        <dbReference type="Proteomes" id="UP000068447"/>
    </source>
</evidence>
<sequence>MLFYLTLIVVSLPVAIAISYAVAILWLYIRVKHFYGRNYLRFYKLSPAQLWLFYTEVIRAVVLMSLWLVFKSNKNGLHKPSAPDKPAILCVHGFHMNGSCFWGLRRRLEQAGFATYSVSLGRPYVDPSKYVDSLHQALAQTFMNNQQQPVHLLAHSMGGLVCRMLLQHYPEDKHRIKSIITLGTPHHGTQAIGDFTLPWLKEMFHPHSPLLHQLPEFSQLAPELPVMTIASVNDLVVYPAHRALLKNSTRVRFVTISHMGLLLNSRVKRRISRWLTQST</sequence>
<evidence type="ECO:0000313" key="3">
    <source>
        <dbReference type="EMBL" id="ALS98774.1"/>
    </source>
</evidence>
<dbReference type="Pfam" id="PF00561">
    <property type="entry name" value="Abhydrolase_1"/>
    <property type="match status" value="1"/>
</dbReference>
<dbReference type="PANTHER" id="PTHR37946">
    <property type="entry name" value="SLL1969 PROTEIN"/>
    <property type="match status" value="1"/>
</dbReference>
<dbReference type="EMBL" id="CP013650">
    <property type="protein sequence ID" value="ALS98774.1"/>
    <property type="molecule type" value="Genomic_DNA"/>
</dbReference>
<dbReference type="OrthoDB" id="556502at2"/>
<accession>A0A0U2JJ36</accession>
<organism evidence="3 4">
    <name type="scientific">Lacimicrobium alkaliphilum</name>
    <dbReference type="NCBI Taxonomy" id="1526571"/>
    <lineage>
        <taxon>Bacteria</taxon>
        <taxon>Pseudomonadati</taxon>
        <taxon>Pseudomonadota</taxon>
        <taxon>Gammaproteobacteria</taxon>
        <taxon>Alteromonadales</taxon>
        <taxon>Alteromonadaceae</taxon>
        <taxon>Lacimicrobium</taxon>
    </lineage>
</organism>
<dbReference type="Proteomes" id="UP000068447">
    <property type="component" value="Chromosome"/>
</dbReference>
<keyword evidence="1" id="KW-0472">Membrane</keyword>
<feature type="transmembrane region" description="Helical" evidence="1">
    <location>
        <begin position="6"/>
        <end position="29"/>
    </location>
</feature>
<dbReference type="PANTHER" id="PTHR37946:SF1">
    <property type="entry name" value="SLL1969 PROTEIN"/>
    <property type="match status" value="1"/>
</dbReference>
<evidence type="ECO:0000256" key="1">
    <source>
        <dbReference type="SAM" id="Phobius"/>
    </source>
</evidence>
<dbReference type="RefSeq" id="WP_062480321.1">
    <property type="nucleotide sequence ID" value="NZ_CP013650.1"/>
</dbReference>
<proteinExistence type="predicted"/>
<keyword evidence="4" id="KW-1185">Reference proteome</keyword>
<protein>
    <recommendedName>
        <fullName evidence="2">AB hydrolase-1 domain-containing protein</fullName>
    </recommendedName>
</protein>
<name>A0A0U2JJ36_9ALTE</name>